<dbReference type="InterPro" id="IPR055152">
    <property type="entry name" value="Transketolase-like_C_2"/>
</dbReference>
<evidence type="ECO:0000313" key="18">
    <source>
        <dbReference type="EMBL" id="MCC3298847.1"/>
    </source>
</evidence>
<dbReference type="PROSITE" id="PS00801">
    <property type="entry name" value="TRANSKETOLASE_1"/>
    <property type="match status" value="1"/>
</dbReference>
<dbReference type="FunFam" id="3.40.50.920:FF:000003">
    <property type="entry name" value="Transketolase"/>
    <property type="match status" value="1"/>
</dbReference>
<sequence length="729" mass="77562">MEEQNLTWTETDSKAVDTIRVLAADAVEKVGNGHPGTAMSLAPAAYLLFQKLMRHDPADPHWLGRDRFVLSPGHTSLTLYIQLFLSGYGLELDDLKSLRTWGSKTPGHPEYRHTDGVEITTGPLGQGLASAVGFAYAQRRLRGMFDADAPAGSSPFDHTIWVIASDGDLQEGVTSEASSLAGHQELGNLVVIYDENHISIEDDTDIAFTEDVLARYEAYGWHTQRVDWTAGGEYKEDVDGLYNALVAAKAETGRPSIISLRTIIGWPAPNKQNTGKIHGSALGKDEVAALKETLGFDPELTFEVADEVLEHSRAAVSRGAKEHALWNDAFAAWRQSNPEGAKLLERIQAGTLPEGWEDSLPVFEAGKDVSTRAASGKVLSAIGPVLPELWGGSADLAESNNTTIEGAPSFIPASKQTGTWSGGPYGRVLHFGIREHAAAAIVNGITMSSNTRAFSGTFLIFSDYQRPAIRLGALMGVPSIYVWTHDSIGLGEDGPTHQPVEQLASLRAIPGLDVVRPADANEVAVAWRTILENTENPAGIVLTRQNVPTWERGTGAADAASFGSANGAARGGYVLAEAVRDGETVTPDVVLIGTGSEVQLAVAAREALAAEGIAARVVSMPSVEWFNRQDADYREAVLPRSVKARVSVEAGIAQGWREFVGDDGRMVSLEHFGASADYKTLFNEFGITADAVAQAARDSLAAVHGQDAAPAGTPAAPSGAASTETGDQK</sequence>
<feature type="binding site" evidence="13">
    <location>
        <begin position="122"/>
        <end position="124"/>
    </location>
    <ligand>
        <name>thiamine diphosphate</name>
        <dbReference type="ChEBI" id="CHEBI:58937"/>
    </ligand>
</feature>
<dbReference type="InterPro" id="IPR005474">
    <property type="entry name" value="Transketolase_N"/>
</dbReference>
<feature type="active site" description="Proton donor" evidence="11">
    <location>
        <position position="435"/>
    </location>
</feature>
<comment type="cofactor">
    <cofactor evidence="14">
        <name>Mg(2+)</name>
        <dbReference type="ChEBI" id="CHEBI:18420"/>
    </cofactor>
    <text evidence="14">Binds 1 Mg(2+) ion per subunit. Can also utilize other divalent metal cations, such as Ca(2+), Mn(2+) and Co(2+).</text>
</comment>
<keyword evidence="5 18" id="KW-0808">Transferase</keyword>
<feature type="binding site" evidence="12">
    <location>
        <position position="399"/>
    </location>
    <ligand>
        <name>substrate</name>
    </ligand>
</feature>
<dbReference type="InterPro" id="IPR049557">
    <property type="entry name" value="Transketolase_CS"/>
</dbReference>
<comment type="caution">
    <text evidence="18">The sequence shown here is derived from an EMBL/GenBank/DDBJ whole genome shotgun (WGS) entry which is preliminary data.</text>
</comment>
<feature type="site" description="Important for catalytic activity" evidence="15">
    <location>
        <position position="278"/>
    </location>
</feature>
<dbReference type="NCBIfam" id="TIGR00232">
    <property type="entry name" value="tktlase_bact"/>
    <property type="match status" value="1"/>
</dbReference>
<evidence type="ECO:0000256" key="16">
    <source>
        <dbReference type="SAM" id="MobiDB-lite"/>
    </source>
</evidence>
<evidence type="ECO:0000256" key="8">
    <source>
        <dbReference type="ARBA" id="ARBA00023052"/>
    </source>
</evidence>
<dbReference type="PROSITE" id="PS00802">
    <property type="entry name" value="TRANSKETOLASE_2"/>
    <property type="match status" value="1"/>
</dbReference>
<feature type="binding site" evidence="12">
    <location>
        <position position="493"/>
    </location>
    <ligand>
        <name>substrate</name>
    </ligand>
</feature>
<evidence type="ECO:0000256" key="13">
    <source>
        <dbReference type="PIRSR" id="PIRSR605478-3"/>
    </source>
</evidence>
<evidence type="ECO:0000256" key="11">
    <source>
        <dbReference type="PIRSR" id="PIRSR605478-1"/>
    </source>
</evidence>
<protein>
    <recommendedName>
        <fullName evidence="4 10">Transketolase</fullName>
        <ecNumber evidence="3 10">2.2.1.1</ecNumber>
    </recommendedName>
</protein>
<dbReference type="Proteomes" id="UP001139158">
    <property type="component" value="Unassembled WGS sequence"/>
</dbReference>
<dbReference type="Pfam" id="PF00456">
    <property type="entry name" value="Transketolase_N"/>
    <property type="match status" value="1"/>
</dbReference>
<comment type="similarity">
    <text evidence="1">Belongs to the transketolase family.</text>
</comment>
<evidence type="ECO:0000256" key="3">
    <source>
        <dbReference type="ARBA" id="ARBA00013152"/>
    </source>
</evidence>
<comment type="catalytic activity">
    <reaction evidence="9">
        <text>D-sedoheptulose 7-phosphate + D-glyceraldehyde 3-phosphate = aldehydo-D-ribose 5-phosphate + D-xylulose 5-phosphate</text>
        <dbReference type="Rhea" id="RHEA:10508"/>
        <dbReference type="ChEBI" id="CHEBI:57483"/>
        <dbReference type="ChEBI" id="CHEBI:57737"/>
        <dbReference type="ChEBI" id="CHEBI:58273"/>
        <dbReference type="ChEBI" id="CHEBI:59776"/>
        <dbReference type="EC" id="2.2.1.1"/>
    </reaction>
</comment>
<feature type="binding site" evidence="12">
    <location>
        <position position="278"/>
    </location>
    <ligand>
        <name>substrate</name>
    </ligand>
</feature>
<dbReference type="InterPro" id="IPR005475">
    <property type="entry name" value="Transketolase-like_Pyr-bd"/>
</dbReference>
<feature type="binding site" evidence="13">
    <location>
        <position position="196"/>
    </location>
    <ligand>
        <name>thiamine diphosphate</name>
        <dbReference type="ChEBI" id="CHEBI:58937"/>
    </ligand>
</feature>
<dbReference type="PANTHER" id="PTHR43522:SF2">
    <property type="entry name" value="TRANSKETOLASE 1-RELATED"/>
    <property type="match status" value="1"/>
</dbReference>
<evidence type="ECO:0000256" key="14">
    <source>
        <dbReference type="PIRSR" id="PIRSR605478-4"/>
    </source>
</evidence>
<feature type="binding site" evidence="13">
    <location>
        <position position="167"/>
    </location>
    <ligand>
        <name>thiamine diphosphate</name>
        <dbReference type="ChEBI" id="CHEBI:58937"/>
    </ligand>
</feature>
<comment type="subunit">
    <text evidence="2">Homodimer.</text>
</comment>
<feature type="binding site" evidence="14">
    <location>
        <position position="166"/>
    </location>
    <ligand>
        <name>Mg(2+)</name>
        <dbReference type="ChEBI" id="CHEBI:18420"/>
    </ligand>
</feature>
<keyword evidence="7 14" id="KW-0460">Magnesium</keyword>
<dbReference type="GO" id="GO:0004802">
    <property type="term" value="F:transketolase activity"/>
    <property type="evidence" value="ECO:0007669"/>
    <property type="project" value="UniProtKB-UniRule"/>
</dbReference>
<evidence type="ECO:0000313" key="19">
    <source>
        <dbReference type="Proteomes" id="UP001139158"/>
    </source>
</evidence>
<keyword evidence="6 14" id="KW-0479">Metal-binding</keyword>
<evidence type="ECO:0000256" key="2">
    <source>
        <dbReference type="ARBA" id="ARBA00011738"/>
    </source>
</evidence>
<dbReference type="InterPro" id="IPR005478">
    <property type="entry name" value="Transketolase_bac-like"/>
</dbReference>
<dbReference type="GO" id="GO:0006098">
    <property type="term" value="P:pentose-phosphate shunt"/>
    <property type="evidence" value="ECO:0007669"/>
    <property type="project" value="TreeGrafter"/>
</dbReference>
<dbReference type="Pfam" id="PF22613">
    <property type="entry name" value="Transketolase_C_1"/>
    <property type="match status" value="1"/>
</dbReference>
<dbReference type="SUPFAM" id="SSF52518">
    <property type="entry name" value="Thiamin diphosphate-binding fold (THDP-binding)"/>
    <property type="match status" value="2"/>
</dbReference>
<dbReference type="PANTHER" id="PTHR43522">
    <property type="entry name" value="TRANSKETOLASE"/>
    <property type="match status" value="1"/>
</dbReference>
<evidence type="ECO:0000256" key="15">
    <source>
        <dbReference type="PIRSR" id="PIRSR605478-5"/>
    </source>
</evidence>
<feature type="binding site" evidence="13">
    <location>
        <position position="461"/>
    </location>
    <ligand>
        <name>thiamine diphosphate</name>
        <dbReference type="ChEBI" id="CHEBI:58937"/>
    </ligand>
</feature>
<dbReference type="InterPro" id="IPR020826">
    <property type="entry name" value="Transketolase_BS"/>
</dbReference>
<dbReference type="Gene3D" id="3.40.50.920">
    <property type="match status" value="1"/>
</dbReference>
<feature type="binding site" evidence="12">
    <location>
        <position position="485"/>
    </location>
    <ligand>
        <name>substrate</name>
    </ligand>
</feature>
<name>A0A9X1MGC0_9MICC</name>
<feature type="region of interest" description="Disordered" evidence="16">
    <location>
        <begin position="704"/>
        <end position="729"/>
    </location>
</feature>
<feature type="binding site" evidence="14">
    <location>
        <position position="196"/>
    </location>
    <ligand>
        <name>Mg(2+)</name>
        <dbReference type="ChEBI" id="CHEBI:18420"/>
    </ligand>
</feature>
<evidence type="ECO:0000259" key="17">
    <source>
        <dbReference type="SMART" id="SM00861"/>
    </source>
</evidence>
<comment type="cofactor">
    <cofactor evidence="13">
        <name>thiamine diphosphate</name>
        <dbReference type="ChEBI" id="CHEBI:58937"/>
    </cofactor>
    <text evidence="13">Binds 1 thiamine pyrophosphate per subunit. During the reaction, the substrate forms a covalent intermediate with the cofactor.</text>
</comment>
<feature type="binding site" evidence="14">
    <location>
        <position position="198"/>
    </location>
    <ligand>
        <name>Mg(2+)</name>
        <dbReference type="ChEBI" id="CHEBI:18420"/>
    </ligand>
</feature>
<evidence type="ECO:0000256" key="5">
    <source>
        <dbReference type="ARBA" id="ARBA00022679"/>
    </source>
</evidence>
<dbReference type="EC" id="2.2.1.1" evidence="3 10"/>
<evidence type="ECO:0000256" key="1">
    <source>
        <dbReference type="ARBA" id="ARBA00007131"/>
    </source>
</evidence>
<dbReference type="Pfam" id="PF02779">
    <property type="entry name" value="Transket_pyr"/>
    <property type="match status" value="1"/>
</dbReference>
<organism evidence="18 19">
    <name type="scientific">Arthrobacter caoxuetaonis</name>
    <dbReference type="NCBI Taxonomy" id="2886935"/>
    <lineage>
        <taxon>Bacteria</taxon>
        <taxon>Bacillati</taxon>
        <taxon>Actinomycetota</taxon>
        <taxon>Actinomycetes</taxon>
        <taxon>Micrococcales</taxon>
        <taxon>Micrococcaceae</taxon>
        <taxon>Arthrobacter</taxon>
    </lineage>
</organism>
<dbReference type="InterPro" id="IPR009014">
    <property type="entry name" value="Transketo_C/PFOR_II"/>
</dbReference>
<feature type="binding site" evidence="13">
    <location>
        <position position="74"/>
    </location>
    <ligand>
        <name>thiamine diphosphate</name>
        <dbReference type="ChEBI" id="CHEBI:58937"/>
    </ligand>
</feature>
<dbReference type="RefSeq" id="WP_227896924.1">
    <property type="nucleotide sequence ID" value="NZ_CP099466.1"/>
</dbReference>
<feature type="binding site" evidence="12">
    <location>
        <position position="544"/>
    </location>
    <ligand>
        <name>substrate</name>
    </ligand>
</feature>
<dbReference type="AlphaFoldDB" id="A0A9X1MGC0"/>
<feature type="binding site" evidence="13">
    <location>
        <position position="278"/>
    </location>
    <ligand>
        <name>thiamine diphosphate</name>
        <dbReference type="ChEBI" id="CHEBI:58937"/>
    </ligand>
</feature>
<feature type="domain" description="Transketolase-like pyrimidine-binding" evidence="17">
    <location>
        <begin position="369"/>
        <end position="549"/>
    </location>
</feature>
<feature type="binding site" evidence="12">
    <location>
        <position position="497"/>
    </location>
    <ligand>
        <name>substrate</name>
    </ligand>
</feature>
<feature type="binding site" evidence="12">
    <location>
        <position position="372"/>
    </location>
    <ligand>
        <name>substrate</name>
    </ligand>
</feature>
<evidence type="ECO:0000256" key="12">
    <source>
        <dbReference type="PIRSR" id="PIRSR605478-2"/>
    </source>
</evidence>
<gene>
    <name evidence="18" type="primary">tkt</name>
    <name evidence="18" type="ORF">LJ757_13690</name>
</gene>
<dbReference type="EMBL" id="JAJFZV010000015">
    <property type="protein sequence ID" value="MCC3298847.1"/>
    <property type="molecule type" value="Genomic_DNA"/>
</dbReference>
<accession>A0A9X1MGC0</accession>
<feature type="site" description="Important for catalytic activity" evidence="15">
    <location>
        <position position="34"/>
    </location>
</feature>
<proteinExistence type="inferred from homology"/>
<dbReference type="CDD" id="cd07033">
    <property type="entry name" value="TPP_PYR_DXS_TK_like"/>
    <property type="match status" value="1"/>
</dbReference>
<dbReference type="SMART" id="SM00861">
    <property type="entry name" value="Transket_pyr"/>
    <property type="match status" value="1"/>
</dbReference>
<keyword evidence="19" id="KW-1185">Reference proteome</keyword>
<dbReference type="InterPro" id="IPR033247">
    <property type="entry name" value="Transketolase_fam"/>
</dbReference>
<evidence type="ECO:0000256" key="10">
    <source>
        <dbReference type="NCBIfam" id="TIGR00232"/>
    </source>
</evidence>
<feature type="binding site" evidence="12">
    <location>
        <position position="34"/>
    </location>
    <ligand>
        <name>substrate</name>
    </ligand>
</feature>
<dbReference type="SUPFAM" id="SSF52922">
    <property type="entry name" value="TK C-terminal domain-like"/>
    <property type="match status" value="1"/>
</dbReference>
<reference evidence="18" key="1">
    <citation type="submission" date="2021-10" db="EMBL/GenBank/DDBJ databases">
        <title>Novel species in genus Arthrobacter.</title>
        <authorList>
            <person name="Liu Y."/>
        </authorList>
    </citation>
    <scope>NUCLEOTIDE SEQUENCE</scope>
    <source>
        <strain evidence="18">Zg-Y453</strain>
    </source>
</reference>
<dbReference type="GO" id="GO:0005829">
    <property type="term" value="C:cytosol"/>
    <property type="evidence" value="ECO:0007669"/>
    <property type="project" value="TreeGrafter"/>
</dbReference>
<keyword evidence="8 13" id="KW-0786">Thiamine pyrophosphate</keyword>
<evidence type="ECO:0000256" key="4">
    <source>
        <dbReference type="ARBA" id="ARBA00016662"/>
    </source>
</evidence>
<dbReference type="Gene3D" id="3.40.50.970">
    <property type="match status" value="2"/>
</dbReference>
<dbReference type="FunFam" id="3.40.50.970:FF:000004">
    <property type="entry name" value="Transketolase"/>
    <property type="match status" value="1"/>
</dbReference>
<dbReference type="FunFam" id="3.40.50.970:FF:000003">
    <property type="entry name" value="Transketolase"/>
    <property type="match status" value="1"/>
</dbReference>
<evidence type="ECO:0000256" key="6">
    <source>
        <dbReference type="ARBA" id="ARBA00022723"/>
    </source>
</evidence>
<evidence type="ECO:0000256" key="7">
    <source>
        <dbReference type="ARBA" id="ARBA00022842"/>
    </source>
</evidence>
<evidence type="ECO:0000256" key="9">
    <source>
        <dbReference type="ARBA" id="ARBA00049473"/>
    </source>
</evidence>
<dbReference type="CDD" id="cd02012">
    <property type="entry name" value="TPP_TK"/>
    <property type="match status" value="1"/>
</dbReference>
<dbReference type="InterPro" id="IPR029061">
    <property type="entry name" value="THDP-binding"/>
</dbReference>
<feature type="compositionally biased region" description="Low complexity" evidence="16">
    <location>
        <begin position="708"/>
        <end position="723"/>
    </location>
</feature>
<dbReference type="GO" id="GO:0000287">
    <property type="term" value="F:magnesium ion binding"/>
    <property type="evidence" value="ECO:0007669"/>
    <property type="project" value="UniProtKB-ARBA"/>
</dbReference>